<keyword evidence="1" id="KW-0808">Transferase</keyword>
<dbReference type="InterPro" id="IPR000719">
    <property type="entry name" value="Prot_kinase_dom"/>
</dbReference>
<dbReference type="SUPFAM" id="SSF50969">
    <property type="entry name" value="YVTN repeat-like/Quinoprotein amine dehydrogenase"/>
    <property type="match status" value="1"/>
</dbReference>
<evidence type="ECO:0000256" key="2">
    <source>
        <dbReference type="ARBA" id="ARBA00022741"/>
    </source>
</evidence>
<feature type="compositionally biased region" description="Basic and acidic residues" evidence="7">
    <location>
        <begin position="164"/>
        <end position="177"/>
    </location>
</feature>
<keyword evidence="8" id="KW-0472">Membrane</keyword>
<keyword evidence="5" id="KW-0853">WD repeat</keyword>
<feature type="region of interest" description="Disordered" evidence="7">
    <location>
        <begin position="164"/>
        <end position="210"/>
    </location>
</feature>
<evidence type="ECO:0000256" key="8">
    <source>
        <dbReference type="SAM" id="Phobius"/>
    </source>
</evidence>
<feature type="region of interest" description="Disordered" evidence="7">
    <location>
        <begin position="316"/>
        <end position="335"/>
    </location>
</feature>
<dbReference type="GO" id="GO:0005524">
    <property type="term" value="F:ATP binding"/>
    <property type="evidence" value="ECO:0007669"/>
    <property type="project" value="UniProtKB-UniRule"/>
</dbReference>
<evidence type="ECO:0000256" key="6">
    <source>
        <dbReference type="PROSITE-ProRule" id="PRU10141"/>
    </source>
</evidence>
<evidence type="ECO:0000256" key="3">
    <source>
        <dbReference type="ARBA" id="ARBA00022777"/>
    </source>
</evidence>
<dbReference type="PROSITE" id="PS00107">
    <property type="entry name" value="PROTEIN_KINASE_ATP"/>
    <property type="match status" value="1"/>
</dbReference>
<dbReference type="CDD" id="cd14014">
    <property type="entry name" value="STKc_PknB_like"/>
    <property type="match status" value="1"/>
</dbReference>
<dbReference type="Gene3D" id="2.130.10.10">
    <property type="entry name" value="YVTN repeat-like/Quinoprotein amine dehydrogenase"/>
    <property type="match status" value="1"/>
</dbReference>
<dbReference type="InterPro" id="IPR001680">
    <property type="entry name" value="WD40_rpt"/>
</dbReference>
<evidence type="ECO:0000313" key="11">
    <source>
        <dbReference type="Proteomes" id="UP000572051"/>
    </source>
</evidence>
<dbReference type="InterPro" id="IPR017441">
    <property type="entry name" value="Protein_kinase_ATP_BS"/>
</dbReference>
<accession>A0A7Z0ENV4</accession>
<protein>
    <recommendedName>
        <fullName evidence="9">Protein kinase domain-containing protein</fullName>
    </recommendedName>
</protein>
<dbReference type="InterPro" id="IPR011009">
    <property type="entry name" value="Kinase-like_dom_sf"/>
</dbReference>
<feature type="transmembrane region" description="Helical" evidence="8">
    <location>
        <begin position="341"/>
        <end position="363"/>
    </location>
</feature>
<evidence type="ECO:0000256" key="4">
    <source>
        <dbReference type="ARBA" id="ARBA00022840"/>
    </source>
</evidence>
<dbReference type="PROSITE" id="PS50082">
    <property type="entry name" value="WD_REPEATS_2"/>
    <property type="match status" value="1"/>
</dbReference>
<proteinExistence type="predicted"/>
<dbReference type="GO" id="GO:0004674">
    <property type="term" value="F:protein serine/threonine kinase activity"/>
    <property type="evidence" value="ECO:0007669"/>
    <property type="project" value="TreeGrafter"/>
</dbReference>
<feature type="domain" description="Protein kinase" evidence="9">
    <location>
        <begin position="15"/>
        <end position="295"/>
    </location>
</feature>
<dbReference type="SMART" id="SM00320">
    <property type="entry name" value="WD40"/>
    <property type="match status" value="3"/>
</dbReference>
<evidence type="ECO:0000256" key="5">
    <source>
        <dbReference type="PROSITE-ProRule" id="PRU00221"/>
    </source>
</evidence>
<dbReference type="PANTHER" id="PTHR43289:SF34">
    <property type="entry name" value="SERINE_THREONINE-PROTEIN KINASE YBDM-RELATED"/>
    <property type="match status" value="1"/>
</dbReference>
<feature type="binding site" evidence="6">
    <location>
        <position position="43"/>
    </location>
    <ligand>
        <name>ATP</name>
        <dbReference type="ChEBI" id="CHEBI:30616"/>
    </ligand>
</feature>
<organism evidence="10 11">
    <name type="scientific">Nocardiopsis aegyptia</name>
    <dbReference type="NCBI Taxonomy" id="220378"/>
    <lineage>
        <taxon>Bacteria</taxon>
        <taxon>Bacillati</taxon>
        <taxon>Actinomycetota</taxon>
        <taxon>Actinomycetes</taxon>
        <taxon>Streptosporangiales</taxon>
        <taxon>Nocardiopsidaceae</taxon>
        <taxon>Nocardiopsis</taxon>
    </lineage>
</organism>
<evidence type="ECO:0000259" key="9">
    <source>
        <dbReference type="PROSITE" id="PS50011"/>
    </source>
</evidence>
<sequence>MQPLDPRDPRQAGPYRIVALLGAGGMGRVYLGLAPDGAPAAVKVVRAEYAYDPDFRARFAGELDLLSRVHGAYTPRVLGADPSGQMPWMATEYVVGPSLHDLVLRTGPLPEQAVRHLARGVAQALAHVHSLGMVHLDLKPGNVMVSAAGPQVIDFGIARAMEDGRRGGEDAGGREGSGDGEGGEDAEGAIIGTPGYMSPEHVRQEESGPPSDVFALGGVLVHALTGSGPFGDGHPSAVMFRITTQEPVLTGVPAGLVDLVRACLDKDPGRRPTAAQVLQVLGGPVAPAPAATAWLPPPAAQAVDAVAREYQGIAAQQAAAGHAPPGTPGPAGGPGARRRRLLLVGGAATALLLLAGAGTWAALALRGGPGAEPGEGGASPEPSTECDVIADIAPELAENAQDRPTLPSTSVNAPEFSADGRALAVAASEAVVLWDWERETEIARVEVDTDEFMVSPALSPDGCRLGYPDTDGAHVYHLGTGEHTVYREGSDIEDMAFSPDGRTVAVSGASAGQGGAIFLLDLESGEIVRTYEEVSAAQTIAFTPNGEHMAAVDFEGHTRVWDVESGDVVFEADDGDHGFGDNLFLPTDEGDLLYMANEGGSIVHTNYLTGEHVRVLTTEDDLEDGFTEFAVSMADDRVFAPYSPGEFVVTDEEAYGMKVFELSTGEELTADEDEGYMSLVTARPGGGMLAGFPLDNTPLWLVEPDPVRLAGTLG</sequence>
<keyword evidence="2 6" id="KW-0547">Nucleotide-binding</keyword>
<dbReference type="InterPro" id="IPR008271">
    <property type="entry name" value="Ser/Thr_kinase_AS"/>
</dbReference>
<reference evidence="10 11" key="1">
    <citation type="submission" date="2020-07" db="EMBL/GenBank/DDBJ databases">
        <title>Sequencing the genomes of 1000 actinobacteria strains.</title>
        <authorList>
            <person name="Klenk H.-P."/>
        </authorList>
    </citation>
    <scope>NUCLEOTIDE SEQUENCE [LARGE SCALE GENOMIC DNA]</scope>
    <source>
        <strain evidence="10 11">DSM 44442</strain>
    </source>
</reference>
<keyword evidence="11" id="KW-1185">Reference proteome</keyword>
<dbReference type="Proteomes" id="UP000572051">
    <property type="component" value="Unassembled WGS sequence"/>
</dbReference>
<dbReference type="PANTHER" id="PTHR43289">
    <property type="entry name" value="MITOGEN-ACTIVATED PROTEIN KINASE KINASE KINASE 20-RELATED"/>
    <property type="match status" value="1"/>
</dbReference>
<dbReference type="InterPro" id="IPR015943">
    <property type="entry name" value="WD40/YVTN_repeat-like_dom_sf"/>
</dbReference>
<gene>
    <name evidence="10" type="ORF">HNR10_003453</name>
</gene>
<dbReference type="Gene3D" id="3.30.200.20">
    <property type="entry name" value="Phosphorylase Kinase, domain 1"/>
    <property type="match status" value="1"/>
</dbReference>
<dbReference type="EMBL" id="JACCFS010000001">
    <property type="protein sequence ID" value="NYJ35572.1"/>
    <property type="molecule type" value="Genomic_DNA"/>
</dbReference>
<evidence type="ECO:0000313" key="10">
    <source>
        <dbReference type="EMBL" id="NYJ35572.1"/>
    </source>
</evidence>
<keyword evidence="3" id="KW-0418">Kinase</keyword>
<comment type="caution">
    <text evidence="10">The sequence shown here is derived from an EMBL/GenBank/DDBJ whole genome shotgun (WGS) entry which is preliminary data.</text>
</comment>
<dbReference type="AlphaFoldDB" id="A0A7Z0ENV4"/>
<dbReference type="SMART" id="SM00220">
    <property type="entry name" value="S_TKc"/>
    <property type="match status" value="1"/>
</dbReference>
<evidence type="ECO:0000256" key="7">
    <source>
        <dbReference type="SAM" id="MobiDB-lite"/>
    </source>
</evidence>
<keyword evidence="8" id="KW-1133">Transmembrane helix</keyword>
<evidence type="ECO:0000256" key="1">
    <source>
        <dbReference type="ARBA" id="ARBA00022679"/>
    </source>
</evidence>
<dbReference type="SUPFAM" id="SSF56112">
    <property type="entry name" value="Protein kinase-like (PK-like)"/>
    <property type="match status" value="1"/>
</dbReference>
<dbReference type="Gene3D" id="1.10.510.10">
    <property type="entry name" value="Transferase(Phosphotransferase) domain 1"/>
    <property type="match status" value="1"/>
</dbReference>
<keyword evidence="8" id="KW-0812">Transmembrane</keyword>
<dbReference type="PROSITE" id="PS00108">
    <property type="entry name" value="PROTEIN_KINASE_ST"/>
    <property type="match status" value="1"/>
</dbReference>
<dbReference type="InterPro" id="IPR011044">
    <property type="entry name" value="Quino_amine_DH_bsu"/>
</dbReference>
<keyword evidence="4 6" id="KW-0067">ATP-binding</keyword>
<name>A0A7Z0ENV4_9ACTN</name>
<dbReference type="Pfam" id="PF00069">
    <property type="entry name" value="Pkinase"/>
    <property type="match status" value="1"/>
</dbReference>
<dbReference type="PROSITE" id="PS50011">
    <property type="entry name" value="PROTEIN_KINASE_DOM"/>
    <property type="match status" value="1"/>
</dbReference>
<feature type="repeat" description="WD" evidence="5">
    <location>
        <begin position="530"/>
        <end position="571"/>
    </location>
</feature>
<dbReference type="RefSeq" id="WP_179824809.1">
    <property type="nucleotide sequence ID" value="NZ_JACCFS010000001.1"/>
</dbReference>